<dbReference type="AlphaFoldDB" id="A0A497JJD6"/>
<proteinExistence type="predicted"/>
<evidence type="ECO:0000313" key="2">
    <source>
        <dbReference type="Proteomes" id="UP000278031"/>
    </source>
</evidence>
<name>A0A497JJD6_9ARCH</name>
<gene>
    <name evidence="1" type="ORF">DRO04_00060</name>
</gene>
<dbReference type="Proteomes" id="UP000278031">
    <property type="component" value="Unassembled WGS sequence"/>
</dbReference>
<comment type="caution">
    <text evidence="1">The sequence shown here is derived from an EMBL/GenBank/DDBJ whole genome shotgun (WGS) entry which is preliminary data.</text>
</comment>
<sequence length="207" mass="23637">MMALFHLPHLEGGGMEKYRTILWRGRVEATVFEPQIVAYTPYNWYGLEQKERIGVALPCRLPDVLRKNLRVTLIYKDRAVYDVPIIDVGPWFVTDAYFLHCRRPLAESTRFGHRGERLTNRAAIDLTIGAAEALGFTGCDEIELLVSSDLLYAGEIEASSILDENWRVGRTETGREYVFLNREGYTIGNEVKGGVLDDMAVWVYYKP</sequence>
<organism evidence="1 2">
    <name type="scientific">Candidatus Iainarchaeum sp</name>
    <dbReference type="NCBI Taxonomy" id="3101447"/>
    <lineage>
        <taxon>Archaea</taxon>
        <taxon>Candidatus Iainarchaeota</taxon>
        <taxon>Candidatus Iainarchaeia</taxon>
        <taxon>Candidatus Iainarchaeales</taxon>
        <taxon>Candidatus Iainarchaeaceae</taxon>
        <taxon>Candidatus Iainarchaeum</taxon>
    </lineage>
</organism>
<protein>
    <submittedName>
        <fullName evidence="1">Uncharacterized protein</fullName>
    </submittedName>
</protein>
<dbReference type="EMBL" id="QMWP01000001">
    <property type="protein sequence ID" value="RLG71288.1"/>
    <property type="molecule type" value="Genomic_DNA"/>
</dbReference>
<reference evidence="1 2" key="1">
    <citation type="submission" date="2018-06" db="EMBL/GenBank/DDBJ databases">
        <title>Extensive metabolic versatility and redundancy in microbially diverse, dynamic hydrothermal sediments.</title>
        <authorList>
            <person name="Dombrowski N."/>
            <person name="Teske A."/>
            <person name="Baker B.J."/>
        </authorList>
    </citation>
    <scope>NUCLEOTIDE SEQUENCE [LARGE SCALE GENOMIC DNA]</scope>
    <source>
        <strain evidence="1">B51_G17</strain>
    </source>
</reference>
<evidence type="ECO:0000313" key="1">
    <source>
        <dbReference type="EMBL" id="RLG71288.1"/>
    </source>
</evidence>
<accession>A0A497JJD6</accession>